<evidence type="ECO:0000256" key="1">
    <source>
        <dbReference type="SAM" id="MobiDB-lite"/>
    </source>
</evidence>
<name>A0A8H7S7L4_9FUNG</name>
<keyword evidence="3" id="KW-1185">Reference proteome</keyword>
<accession>A0A8H7S7L4</accession>
<organism evidence="2 3">
    <name type="scientific">Circinella minor</name>
    <dbReference type="NCBI Taxonomy" id="1195481"/>
    <lineage>
        <taxon>Eukaryota</taxon>
        <taxon>Fungi</taxon>
        <taxon>Fungi incertae sedis</taxon>
        <taxon>Mucoromycota</taxon>
        <taxon>Mucoromycotina</taxon>
        <taxon>Mucoromycetes</taxon>
        <taxon>Mucorales</taxon>
        <taxon>Lichtheimiaceae</taxon>
        <taxon>Circinella</taxon>
    </lineage>
</organism>
<proteinExistence type="predicted"/>
<dbReference type="AlphaFoldDB" id="A0A8H7S7L4"/>
<sequence length="74" mass="7661">MSNFQKKKNSAAPAVLANVSDYHLEDDTMSGTASQVFAPSSTSVSGFAPVTPSSSSSSYAPMVNNNAATSTRQE</sequence>
<feature type="compositionally biased region" description="Polar residues" evidence="1">
    <location>
        <begin position="63"/>
        <end position="74"/>
    </location>
</feature>
<protein>
    <submittedName>
        <fullName evidence="2">Uncharacterized protein</fullName>
    </submittedName>
</protein>
<gene>
    <name evidence="2" type="ORF">INT45_011558</name>
</gene>
<feature type="region of interest" description="Disordered" evidence="1">
    <location>
        <begin position="40"/>
        <end position="74"/>
    </location>
</feature>
<evidence type="ECO:0000313" key="3">
    <source>
        <dbReference type="Proteomes" id="UP000646827"/>
    </source>
</evidence>
<comment type="caution">
    <text evidence="2">The sequence shown here is derived from an EMBL/GenBank/DDBJ whole genome shotgun (WGS) entry which is preliminary data.</text>
</comment>
<reference evidence="2 3" key="1">
    <citation type="submission" date="2020-12" db="EMBL/GenBank/DDBJ databases">
        <title>Metabolic potential, ecology and presence of endohyphal bacteria is reflected in genomic diversity of Mucoromycotina.</title>
        <authorList>
            <person name="Muszewska A."/>
            <person name="Okrasinska A."/>
            <person name="Steczkiewicz K."/>
            <person name="Drgas O."/>
            <person name="Orlowska M."/>
            <person name="Perlinska-Lenart U."/>
            <person name="Aleksandrzak-Piekarczyk T."/>
            <person name="Szatraj K."/>
            <person name="Zielenkiewicz U."/>
            <person name="Pilsyk S."/>
            <person name="Malc E."/>
            <person name="Mieczkowski P."/>
            <person name="Kruszewska J.S."/>
            <person name="Biernat P."/>
            <person name="Pawlowska J."/>
        </authorList>
    </citation>
    <scope>NUCLEOTIDE SEQUENCE [LARGE SCALE GENOMIC DNA]</scope>
    <source>
        <strain evidence="2 3">CBS 142.35</strain>
    </source>
</reference>
<evidence type="ECO:0000313" key="2">
    <source>
        <dbReference type="EMBL" id="KAG2223212.1"/>
    </source>
</evidence>
<dbReference type="EMBL" id="JAEPRB010000066">
    <property type="protein sequence ID" value="KAG2223212.1"/>
    <property type="molecule type" value="Genomic_DNA"/>
</dbReference>
<dbReference type="Proteomes" id="UP000646827">
    <property type="component" value="Unassembled WGS sequence"/>
</dbReference>